<reference evidence="1 2" key="1">
    <citation type="journal article" date="2016" name="Nat. Commun.">
        <title>Thousands of microbial genomes shed light on interconnected biogeochemical processes in an aquifer system.</title>
        <authorList>
            <person name="Anantharaman K."/>
            <person name="Brown C.T."/>
            <person name="Hug L.A."/>
            <person name="Sharon I."/>
            <person name="Castelle C.J."/>
            <person name="Probst A.J."/>
            <person name="Thomas B.C."/>
            <person name="Singh A."/>
            <person name="Wilkins M.J."/>
            <person name="Karaoz U."/>
            <person name="Brodie E.L."/>
            <person name="Williams K.H."/>
            <person name="Hubbard S.S."/>
            <person name="Banfield J.F."/>
        </authorList>
    </citation>
    <scope>NUCLEOTIDE SEQUENCE [LARGE SCALE GENOMIC DNA]</scope>
</reference>
<dbReference type="EMBL" id="MFCP01000014">
    <property type="protein sequence ID" value="OGE28864.1"/>
    <property type="molecule type" value="Genomic_DNA"/>
</dbReference>
<proteinExistence type="predicted"/>
<evidence type="ECO:0000313" key="2">
    <source>
        <dbReference type="Proteomes" id="UP000177555"/>
    </source>
</evidence>
<comment type="caution">
    <text evidence="1">The sequence shown here is derived from an EMBL/GenBank/DDBJ whole genome shotgun (WGS) entry which is preliminary data.</text>
</comment>
<name>A0A1F5JJN0_9BACT</name>
<dbReference type="Proteomes" id="UP000177555">
    <property type="component" value="Unassembled WGS sequence"/>
</dbReference>
<protein>
    <submittedName>
        <fullName evidence="1">Uncharacterized protein</fullName>
    </submittedName>
</protein>
<organism evidence="1 2">
    <name type="scientific">Candidatus Daviesbacteria bacterium RIFCSPHIGHO2_01_FULL_40_11</name>
    <dbReference type="NCBI Taxonomy" id="1797762"/>
    <lineage>
        <taxon>Bacteria</taxon>
        <taxon>Candidatus Daviesiibacteriota</taxon>
    </lineage>
</organism>
<sequence>MAKIVDPDSLSLIIDGSPTTEEVSINTTTKKVQLLVAGNLNDTAPGSTSGVTLQAVYSFLKEEWKTQATLNKFKFPIKMFTKTDGQFQNGWDWEDAQTRQLVRDAGWTETNGDKYAGLITLGNFDATGDQGYYLQTSGFAGTKSDFDKTGNVNEAVMIYNSVGPVDSTGYLKAFLRIQAKLYSEYNLLSEQGISALEPVLYRLPLSNSTDLKTTDSDATIDGANPPYNGMKINYLKGSRFSTWANSTVYAAGAVVQEATGSPKRWFFTPAGGTSSGTDVQDDTGVTDWEAYDGEESINGVYYAFNRVITCNNATDRQVYDWAMRQLRKTTDINADDTASVNQRGFGNVKGNIGVPLVEYVGDTLKPKGGVLLRGFASASTNNIIHRDITVGTGASYGLNAEFVPNTSTERPFPTVASGTLEFSANLVSEADANTKYTMYFTTNPAGNFDTANAIIVDNNSAADITGQITAASIAWDFDYTNNAQGGRTPATDAAVTVVAQGLPGAEWTSSTFTITATSGQTITVTANDERNYSNPT</sequence>
<evidence type="ECO:0000313" key="1">
    <source>
        <dbReference type="EMBL" id="OGE28864.1"/>
    </source>
</evidence>
<dbReference type="AlphaFoldDB" id="A0A1F5JJN0"/>
<gene>
    <name evidence="1" type="ORF">A2867_02875</name>
</gene>
<accession>A0A1F5JJN0</accession>